<organism evidence="1 2">
    <name type="scientific">Winogradskya humida</name>
    <dbReference type="NCBI Taxonomy" id="113566"/>
    <lineage>
        <taxon>Bacteria</taxon>
        <taxon>Bacillati</taxon>
        <taxon>Actinomycetota</taxon>
        <taxon>Actinomycetes</taxon>
        <taxon>Micromonosporales</taxon>
        <taxon>Micromonosporaceae</taxon>
        <taxon>Winogradskya</taxon>
    </lineage>
</organism>
<dbReference type="RefSeq" id="WP_203841830.1">
    <property type="nucleotide sequence ID" value="NZ_BAAATV010000001.1"/>
</dbReference>
<name>A0ABQ4A1V3_9ACTN</name>
<evidence type="ECO:0000313" key="2">
    <source>
        <dbReference type="Proteomes" id="UP000603200"/>
    </source>
</evidence>
<dbReference type="Proteomes" id="UP000603200">
    <property type="component" value="Unassembled WGS sequence"/>
</dbReference>
<accession>A0ABQ4A1V3</accession>
<keyword evidence="2" id="KW-1185">Reference proteome</keyword>
<sequence length="115" mass="12260">MGAATFAVYGTGSDPEAVFWRLVDQALIENGHGGYTGTIAEKTEYIVLTDQALPYPDATATARALINDHDPRINDSRGPAGAIAVTQMTPRSMTADGVADALLPEGWLFFGYAPW</sequence>
<protein>
    <submittedName>
        <fullName evidence="1">Uncharacterized protein</fullName>
    </submittedName>
</protein>
<proteinExistence type="predicted"/>
<dbReference type="EMBL" id="BOMN01000113">
    <property type="protein sequence ID" value="GIE24835.1"/>
    <property type="molecule type" value="Genomic_DNA"/>
</dbReference>
<gene>
    <name evidence="1" type="ORF">Ahu01nite_079370</name>
</gene>
<evidence type="ECO:0000313" key="1">
    <source>
        <dbReference type="EMBL" id="GIE24835.1"/>
    </source>
</evidence>
<comment type="caution">
    <text evidence="1">The sequence shown here is derived from an EMBL/GenBank/DDBJ whole genome shotgun (WGS) entry which is preliminary data.</text>
</comment>
<reference evidence="1 2" key="1">
    <citation type="submission" date="2021-01" db="EMBL/GenBank/DDBJ databases">
        <title>Whole genome shotgun sequence of Actinoplanes humidus NBRC 14915.</title>
        <authorList>
            <person name="Komaki H."/>
            <person name="Tamura T."/>
        </authorList>
    </citation>
    <scope>NUCLEOTIDE SEQUENCE [LARGE SCALE GENOMIC DNA]</scope>
    <source>
        <strain evidence="1 2">NBRC 14915</strain>
    </source>
</reference>